<evidence type="ECO:0000313" key="2">
    <source>
        <dbReference type="Proteomes" id="UP000278807"/>
    </source>
</evidence>
<reference evidence="3" key="1">
    <citation type="submission" date="2017-02" db="UniProtKB">
        <authorList>
            <consortium name="WormBaseParasite"/>
        </authorList>
    </citation>
    <scope>IDENTIFICATION</scope>
</reference>
<gene>
    <name evidence="1" type="ORF">HNAJ_LOCUS2316</name>
</gene>
<proteinExistence type="predicted"/>
<protein>
    <submittedName>
        <fullName evidence="3">EF-hand domain-containing protein</fullName>
    </submittedName>
</protein>
<evidence type="ECO:0000313" key="3">
    <source>
        <dbReference type="WBParaSite" id="HNAJ_0000231701-mRNA-1"/>
    </source>
</evidence>
<dbReference type="OrthoDB" id="418595at2759"/>
<dbReference type="AlphaFoldDB" id="A0A0R3T5H9"/>
<keyword evidence="2" id="KW-1185">Reference proteome</keyword>
<dbReference type="STRING" id="102285.A0A0R3T5H9"/>
<accession>A0A0R3T5H9</accession>
<reference evidence="1 2" key="2">
    <citation type="submission" date="2018-11" db="EMBL/GenBank/DDBJ databases">
        <authorList>
            <consortium name="Pathogen Informatics"/>
        </authorList>
    </citation>
    <scope>NUCLEOTIDE SEQUENCE [LARGE SCALE GENOMIC DNA]</scope>
</reference>
<dbReference type="EMBL" id="UZAE01001106">
    <property type="protein sequence ID" value="VDN98175.1"/>
    <property type="molecule type" value="Genomic_DNA"/>
</dbReference>
<name>A0A0R3T5H9_RODNA</name>
<evidence type="ECO:0000313" key="1">
    <source>
        <dbReference type="EMBL" id="VDN98175.1"/>
    </source>
</evidence>
<dbReference type="Proteomes" id="UP000278807">
    <property type="component" value="Unassembled WGS sequence"/>
</dbReference>
<organism evidence="3">
    <name type="scientific">Rodentolepis nana</name>
    <name type="common">Dwarf tapeworm</name>
    <name type="synonym">Hymenolepis nana</name>
    <dbReference type="NCBI Taxonomy" id="102285"/>
    <lineage>
        <taxon>Eukaryota</taxon>
        <taxon>Metazoa</taxon>
        <taxon>Spiralia</taxon>
        <taxon>Lophotrochozoa</taxon>
        <taxon>Platyhelminthes</taxon>
        <taxon>Cestoda</taxon>
        <taxon>Eucestoda</taxon>
        <taxon>Cyclophyllidea</taxon>
        <taxon>Hymenolepididae</taxon>
        <taxon>Rodentolepis</taxon>
    </lineage>
</organism>
<dbReference type="WBParaSite" id="HNAJ_0000231701-mRNA-1">
    <property type="protein sequence ID" value="HNAJ_0000231701-mRNA-1"/>
    <property type="gene ID" value="HNAJ_0000231701"/>
</dbReference>
<sequence length="260" mass="30764">MTSKSEKILRRLEKHTAQDAKEYDKEMKIYMQQVSDFQNFIERVDDWYNKNEKRYLRMMSIFEKDEISETEFKLAFRDLRTPFSALEEHIIYRMLDPEKTGRADYSKLYEGIWKALANKYVNADNPNDFDFKKLNNYFLATFKIPSYEPLDMPTTFEALITQDFTGLMLRELIRVKIPRLATKAIMVFTEPSKYEESLIKCNQKLSEFNFVSGPKCAPTEITLYYDYSIGRIDCPLLTNASYFGSTNQKPRKFLRQSTAD</sequence>